<protein>
    <recommendedName>
        <fullName evidence="6">Clathrin/coatomer adaptor adaptin-like N-terminal domain-containing protein</fullName>
    </recommendedName>
</protein>
<dbReference type="InterPro" id="IPR050840">
    <property type="entry name" value="Adaptor_Complx_Large_Subunit"/>
</dbReference>
<dbReference type="PANTHER" id="PTHR22780">
    <property type="entry name" value="ADAPTIN, ALPHA/GAMMA/EPSILON"/>
    <property type="match status" value="1"/>
</dbReference>
<dbReference type="InterPro" id="IPR002553">
    <property type="entry name" value="Clathrin/coatomer_adapt-like_N"/>
</dbReference>
<keyword evidence="4" id="KW-0472">Membrane</keyword>
<dbReference type="GeneID" id="87954330"/>
<dbReference type="SUPFAM" id="SSF48371">
    <property type="entry name" value="ARM repeat"/>
    <property type="match status" value="1"/>
</dbReference>
<comment type="subcellular location">
    <subcellularLocation>
        <location evidence="1">Endomembrane system</location>
    </subcellularLocation>
</comment>
<reference evidence="7 8" key="1">
    <citation type="submission" date="2024-01" db="EMBL/GenBank/DDBJ databases">
        <title>Comparative genomics of Cryptococcus and Kwoniella reveals pathogenesis evolution and contrasting modes of karyotype evolution via chromosome fusion or intercentromeric recombination.</title>
        <authorList>
            <person name="Coelho M.A."/>
            <person name="David-Palma M."/>
            <person name="Shea T."/>
            <person name="Bowers K."/>
            <person name="McGinley-Smith S."/>
            <person name="Mohammad A.W."/>
            <person name="Gnirke A."/>
            <person name="Yurkov A.M."/>
            <person name="Nowrousian M."/>
            <person name="Sun S."/>
            <person name="Cuomo C.A."/>
            <person name="Heitman J."/>
        </authorList>
    </citation>
    <scope>NUCLEOTIDE SEQUENCE [LARGE SCALE GENOMIC DNA]</scope>
    <source>
        <strain evidence="7">CBS 11374</strain>
    </source>
</reference>
<keyword evidence="8" id="KW-1185">Reference proteome</keyword>
<keyword evidence="2" id="KW-0813">Transport</keyword>
<organism evidence="7 8">
    <name type="scientific">Kwoniella shivajii</name>
    <dbReference type="NCBI Taxonomy" id="564305"/>
    <lineage>
        <taxon>Eukaryota</taxon>
        <taxon>Fungi</taxon>
        <taxon>Dikarya</taxon>
        <taxon>Basidiomycota</taxon>
        <taxon>Agaricomycotina</taxon>
        <taxon>Tremellomycetes</taxon>
        <taxon>Tremellales</taxon>
        <taxon>Cryptococcaceae</taxon>
        <taxon>Kwoniella</taxon>
    </lineage>
</organism>
<feature type="region of interest" description="Disordered" evidence="5">
    <location>
        <begin position="656"/>
        <end position="707"/>
    </location>
</feature>
<evidence type="ECO:0000313" key="8">
    <source>
        <dbReference type="Proteomes" id="UP001329825"/>
    </source>
</evidence>
<gene>
    <name evidence="7" type="ORF">IL334_002199</name>
</gene>
<evidence type="ECO:0000256" key="5">
    <source>
        <dbReference type="SAM" id="MobiDB-lite"/>
    </source>
</evidence>
<dbReference type="Proteomes" id="UP001329825">
    <property type="component" value="Chromosome 2"/>
</dbReference>
<feature type="domain" description="Clathrin/coatomer adaptor adaptin-like N-terminal" evidence="6">
    <location>
        <begin position="83"/>
        <end position="294"/>
    </location>
</feature>
<dbReference type="InterPro" id="IPR016024">
    <property type="entry name" value="ARM-type_fold"/>
</dbReference>
<dbReference type="InterPro" id="IPR011989">
    <property type="entry name" value="ARM-like"/>
</dbReference>
<name>A0ABZ1CX33_9TREE</name>
<evidence type="ECO:0000256" key="2">
    <source>
        <dbReference type="ARBA" id="ARBA00022448"/>
    </source>
</evidence>
<proteinExistence type="predicted"/>
<dbReference type="EMBL" id="CP141882">
    <property type="protein sequence ID" value="WRT65256.1"/>
    <property type="molecule type" value="Genomic_DNA"/>
</dbReference>
<keyword evidence="3" id="KW-0653">Protein transport</keyword>
<evidence type="ECO:0000259" key="6">
    <source>
        <dbReference type="Pfam" id="PF01602"/>
    </source>
</evidence>
<dbReference type="RefSeq" id="XP_062789996.1">
    <property type="nucleotide sequence ID" value="XM_062933945.1"/>
</dbReference>
<sequence>MPRSPSTSLPPYLTSGASSRTHHGLLVKLHEAASAQEEDELISNEITKAKAVLSSKGQSTSKISDTLIVLLHCQILRHRVEDNVEFALVSALQLAEGGRSLSERRIGYLYLVESLPKGHELNLLLINTIRKDLSSSTTSHILLALQTIIKIPSTDLGPAVIPLLTSKHLWRHKLPVIRQRTFQALLSLHRILLNEPFPLSINKLLKAISSESDISVLNILFRTSRHVLETGAHHIANKEERLYVLEKILDAARQNNLSHGSQISLEILKLLKVIMGVKEGSSSEVIDAAQGWITDQLNNLSSYRGLNGAFLMEICHLANIVSSISSHILRHISHLLLPDLNSPSSSTSIRTLPPANDHALALRCLQVIPTSLWDGILGEREMAIIMEGVDSIDGTIRKLTIRLLYNLDLNLPSMVFQKHIESIKTSTELSLPLYLSTSLSIEDKTTIGRYETASRALEVVEITCREDGREYAKGLLEVLDVLNVRTSGVWDEGVRCQLDNFSHLPQATTERIVASFVNSILTKGDRKPGDTTLVILTSTICEFLPPSYNNILRTIRYLSSILPGLNGSIQELVLVTLVSLLSISQESEQESCQESVLETVRTVQRDSSRYIQRRCTEIITILEKRLVNEVTKISRSRKLADVLEAISLVHTRYSKISTTSQTSSPTPAPPPRADLSASQLRYDAYQSPRGRAGVNNRYRDHFDEDSE</sequence>
<evidence type="ECO:0000256" key="3">
    <source>
        <dbReference type="ARBA" id="ARBA00022927"/>
    </source>
</evidence>
<feature type="compositionally biased region" description="Basic and acidic residues" evidence="5">
    <location>
        <begin position="697"/>
        <end position="707"/>
    </location>
</feature>
<evidence type="ECO:0000256" key="1">
    <source>
        <dbReference type="ARBA" id="ARBA00004308"/>
    </source>
</evidence>
<evidence type="ECO:0000256" key="4">
    <source>
        <dbReference type="ARBA" id="ARBA00023136"/>
    </source>
</evidence>
<evidence type="ECO:0000313" key="7">
    <source>
        <dbReference type="EMBL" id="WRT65256.1"/>
    </source>
</evidence>
<accession>A0ABZ1CX33</accession>
<dbReference type="Pfam" id="PF01602">
    <property type="entry name" value="Adaptin_N"/>
    <property type="match status" value="1"/>
</dbReference>
<dbReference type="Gene3D" id="1.25.10.10">
    <property type="entry name" value="Leucine-rich Repeat Variant"/>
    <property type="match status" value="1"/>
</dbReference>